<dbReference type="PANTHER" id="PTHR36417">
    <property type="entry name" value="SELENOPROTEIN DOMAIN PROTEIN (AFU_ORTHOLOGUE AFUA_1G05220)"/>
    <property type="match status" value="1"/>
</dbReference>
<name>A0A1T4QME4_9GAMM</name>
<organism evidence="3 4">
    <name type="scientific">Oceanospirillum multiglobuliferum</name>
    <dbReference type="NCBI Taxonomy" id="64969"/>
    <lineage>
        <taxon>Bacteria</taxon>
        <taxon>Pseudomonadati</taxon>
        <taxon>Pseudomonadota</taxon>
        <taxon>Gammaproteobacteria</taxon>
        <taxon>Oceanospirillales</taxon>
        <taxon>Oceanospirillaceae</taxon>
        <taxon>Oceanospirillum</taxon>
    </lineage>
</organism>
<dbReference type="AlphaFoldDB" id="A0A1T4QME4"/>
<evidence type="ECO:0000313" key="4">
    <source>
        <dbReference type="Proteomes" id="UP000191418"/>
    </source>
</evidence>
<keyword evidence="4" id="KW-1185">Reference proteome</keyword>
<proteinExistence type="predicted"/>
<dbReference type="InterPro" id="IPR036249">
    <property type="entry name" value="Thioredoxin-like_sf"/>
</dbReference>
<protein>
    <submittedName>
        <fullName evidence="3">Selenoprotein</fullName>
    </submittedName>
</protein>
<dbReference type="NCBIfam" id="TIGR02174">
    <property type="entry name" value="CXXU_selWTH"/>
    <property type="match status" value="1"/>
</dbReference>
<evidence type="ECO:0000256" key="2">
    <source>
        <dbReference type="SAM" id="MobiDB-lite"/>
    </source>
</evidence>
<accession>A0A1T4QME4</accession>
<comment type="caution">
    <text evidence="3">The sequence shown here is derived from an EMBL/GenBank/DDBJ whole genome shotgun (WGS) entry which is preliminary data.</text>
</comment>
<dbReference type="SUPFAM" id="SSF52833">
    <property type="entry name" value="Thioredoxin-like"/>
    <property type="match status" value="1"/>
</dbReference>
<keyword evidence="1" id="KW-0676">Redox-active center</keyword>
<dbReference type="InterPro" id="IPR011893">
    <property type="entry name" value="Selenoprotein_Rdx-typ"/>
</dbReference>
<dbReference type="Gene3D" id="3.40.30.10">
    <property type="entry name" value="Glutaredoxin"/>
    <property type="match status" value="1"/>
</dbReference>
<dbReference type="OrthoDB" id="9811366at2"/>
<dbReference type="Pfam" id="PF10262">
    <property type="entry name" value="Rdx"/>
    <property type="match status" value="1"/>
</dbReference>
<dbReference type="EMBL" id="MTSM01000003">
    <property type="protein sequence ID" value="OPX56443.1"/>
    <property type="molecule type" value="Genomic_DNA"/>
</dbReference>
<dbReference type="STRING" id="64969.SAMN02745127_01939"/>
<evidence type="ECO:0000313" key="3">
    <source>
        <dbReference type="EMBL" id="OPX56443.1"/>
    </source>
</evidence>
<gene>
    <name evidence="3" type="ORF">BTE48_03165</name>
</gene>
<reference evidence="3 4" key="1">
    <citation type="submission" date="2017-01" db="EMBL/GenBank/DDBJ databases">
        <title>Genome Sequencing of a Marine Spirillum, Oceanospirillum multiglobuliferum ATCC 33336, from Japan.</title>
        <authorList>
            <person name="Carney J.G."/>
            <person name="Trachtenberg A.M."/>
            <person name="Rheaume B.A."/>
            <person name="Linnane J.D."/>
            <person name="Pitts N.L."/>
            <person name="Mykles D.L."/>
            <person name="Maclea K.S."/>
        </authorList>
    </citation>
    <scope>NUCLEOTIDE SEQUENCE [LARGE SCALE GENOMIC DNA]</scope>
    <source>
        <strain evidence="3 4">ATCC 33336</strain>
    </source>
</reference>
<feature type="region of interest" description="Disordered" evidence="2">
    <location>
        <begin position="87"/>
        <end position="106"/>
    </location>
</feature>
<sequence length="106" mass="12284">MSQHPQPKYRIAIHYCTQCNWMLRAAWIAQEILHSFTDDLKEVALVPATGGLYEIWLDDTRLWSRVEDGGFPEAKVIKRRIRDHIDPARDLGHSDRPTASEQSKVE</sequence>
<dbReference type="Proteomes" id="UP000191418">
    <property type="component" value="Unassembled WGS sequence"/>
</dbReference>
<evidence type="ECO:0000256" key="1">
    <source>
        <dbReference type="ARBA" id="ARBA00023284"/>
    </source>
</evidence>
<dbReference type="PANTHER" id="PTHR36417:SF2">
    <property type="entry name" value="SELENOPROTEIN DOMAIN PROTEIN (AFU_ORTHOLOGUE AFUA_1G05220)"/>
    <property type="match status" value="1"/>
</dbReference>
<dbReference type="RefSeq" id="WP_078745533.1">
    <property type="nucleotide sequence ID" value="NZ_FUXG01000012.1"/>
</dbReference>